<feature type="chain" id="PRO_5004638525" description="DUF302 domain-containing protein" evidence="1">
    <location>
        <begin position="27"/>
        <end position="162"/>
    </location>
</feature>
<feature type="domain" description="DUF302" evidence="2">
    <location>
        <begin position="67"/>
        <end position="129"/>
    </location>
</feature>
<dbReference type="Pfam" id="PF03625">
    <property type="entry name" value="DUF302"/>
    <property type="match status" value="1"/>
</dbReference>
<dbReference type="eggNOG" id="COG3439">
    <property type="taxonomic scope" value="Bacteria"/>
</dbReference>
<gene>
    <name evidence="3" type="ORF">VEZ01S_26_00280</name>
</gene>
<feature type="signal peptide" evidence="1">
    <location>
        <begin position="1"/>
        <end position="26"/>
    </location>
</feature>
<dbReference type="EMBL" id="BATM01000026">
    <property type="protein sequence ID" value="GAD80190.1"/>
    <property type="molecule type" value="Genomic_DNA"/>
</dbReference>
<dbReference type="SUPFAM" id="SSF103247">
    <property type="entry name" value="TT1751-like"/>
    <property type="match status" value="1"/>
</dbReference>
<dbReference type="AlphaFoldDB" id="U3B2K9"/>
<sequence>MDKPMTMKKTILSLFATLIVSVTAHASNPVQADNGLISLKSHHDVATTADRLVAALKEKGMTTFARIKHSEAAENVGITLRPTELVLFGNPKVGSPLMVCQQSAGIDLPQKALITQDEHGLVWLTYNDPNYLKARHNITGCDEVIGKISKALNMFATKATQQ</sequence>
<dbReference type="PANTHER" id="PTHR38342:SF2">
    <property type="entry name" value="INNER MEMBRANE OR EXPORTED"/>
    <property type="match status" value="1"/>
</dbReference>
<evidence type="ECO:0000259" key="2">
    <source>
        <dbReference type="Pfam" id="PF03625"/>
    </source>
</evidence>
<accession>U3B2K9</accession>
<evidence type="ECO:0000313" key="3">
    <source>
        <dbReference type="EMBL" id="GAD80190.1"/>
    </source>
</evidence>
<dbReference type="InterPro" id="IPR005180">
    <property type="entry name" value="DUF302"/>
</dbReference>
<comment type="caution">
    <text evidence="3">The sequence shown here is derived from an EMBL/GenBank/DDBJ whole genome shotgun (WGS) entry which is preliminary data.</text>
</comment>
<dbReference type="PANTHER" id="PTHR38342">
    <property type="entry name" value="SLR5037 PROTEIN"/>
    <property type="match status" value="1"/>
</dbReference>
<dbReference type="Gene3D" id="3.30.310.70">
    <property type="entry name" value="TT1751-like domain"/>
    <property type="match status" value="1"/>
</dbReference>
<evidence type="ECO:0000256" key="1">
    <source>
        <dbReference type="SAM" id="SignalP"/>
    </source>
</evidence>
<keyword evidence="1" id="KW-0732">Signal</keyword>
<dbReference type="InterPro" id="IPR035923">
    <property type="entry name" value="TT1751-like_sf"/>
</dbReference>
<name>U3B2K9_9VIBR</name>
<evidence type="ECO:0000313" key="4">
    <source>
        <dbReference type="Proteomes" id="UP000016562"/>
    </source>
</evidence>
<proteinExistence type="predicted"/>
<dbReference type="Proteomes" id="UP000016562">
    <property type="component" value="Unassembled WGS sequence"/>
</dbReference>
<keyword evidence="4" id="KW-1185">Reference proteome</keyword>
<reference evidence="3 4" key="1">
    <citation type="submission" date="2013-09" db="EMBL/GenBank/DDBJ databases">
        <title>Whole genome shotgun sequence of Vibrio ezurae NBRC 102218.</title>
        <authorList>
            <person name="Yoshida I."/>
            <person name="Hosoyama A."/>
            <person name="Numata M."/>
            <person name="Hashimoto M."/>
            <person name="Hosoyama Y."/>
            <person name="Tsuchikane K."/>
            <person name="Noguchi M."/>
            <person name="Hirakata S."/>
            <person name="Ichikawa N."/>
            <person name="Ohji S."/>
            <person name="Yamazoe A."/>
            <person name="Fujita N."/>
        </authorList>
    </citation>
    <scope>NUCLEOTIDE SEQUENCE [LARGE SCALE GENOMIC DNA]</scope>
    <source>
        <strain evidence="3 4">NBRC 102218</strain>
    </source>
</reference>
<protein>
    <recommendedName>
        <fullName evidence="2">DUF302 domain-containing protein</fullName>
    </recommendedName>
</protein>
<organism evidence="3 4">
    <name type="scientific">Vibrio ezurae NBRC 102218</name>
    <dbReference type="NCBI Taxonomy" id="1219080"/>
    <lineage>
        <taxon>Bacteria</taxon>
        <taxon>Pseudomonadati</taxon>
        <taxon>Pseudomonadota</taxon>
        <taxon>Gammaproteobacteria</taxon>
        <taxon>Vibrionales</taxon>
        <taxon>Vibrionaceae</taxon>
        <taxon>Vibrio</taxon>
    </lineage>
</organism>
<dbReference type="CDD" id="cd14797">
    <property type="entry name" value="DUF302"/>
    <property type="match status" value="1"/>
</dbReference>